<feature type="region of interest" description="Disordered" evidence="2">
    <location>
        <begin position="270"/>
        <end position="345"/>
    </location>
</feature>
<reference evidence="3 4" key="1">
    <citation type="submission" date="2018-10" db="EMBL/GenBank/DDBJ databases">
        <title>Sequencing the genomes of 1000 actinobacteria strains.</title>
        <authorList>
            <person name="Klenk H.-P."/>
        </authorList>
    </citation>
    <scope>NUCLEOTIDE SEQUENCE [LARGE SCALE GENOMIC DNA]</scope>
    <source>
        <strain evidence="3 4">DSM 43800</strain>
    </source>
</reference>
<feature type="coiled-coil region" evidence="1">
    <location>
        <begin position="48"/>
        <end position="82"/>
    </location>
</feature>
<dbReference type="Proteomes" id="UP000282084">
    <property type="component" value="Unassembled WGS sequence"/>
</dbReference>
<name>A0A495VZ33_9PSEU</name>
<keyword evidence="4" id="KW-1185">Reference proteome</keyword>
<gene>
    <name evidence="3" type="ORF">C8E97_2363</name>
</gene>
<evidence type="ECO:0000313" key="4">
    <source>
        <dbReference type="Proteomes" id="UP000282084"/>
    </source>
</evidence>
<evidence type="ECO:0000256" key="2">
    <source>
        <dbReference type="SAM" id="MobiDB-lite"/>
    </source>
</evidence>
<keyword evidence="1" id="KW-0175">Coiled coil</keyword>
<feature type="compositionally biased region" description="Low complexity" evidence="2">
    <location>
        <begin position="295"/>
        <end position="318"/>
    </location>
</feature>
<comment type="caution">
    <text evidence="3">The sequence shown here is derived from an EMBL/GenBank/DDBJ whole genome shotgun (WGS) entry which is preliminary data.</text>
</comment>
<proteinExistence type="predicted"/>
<feature type="coiled-coil region" evidence="1">
    <location>
        <begin position="126"/>
        <end position="186"/>
    </location>
</feature>
<protein>
    <recommendedName>
        <fullName evidence="5">DivIVA protein</fullName>
    </recommendedName>
</protein>
<accession>A0A495VZ33</accession>
<evidence type="ECO:0000313" key="3">
    <source>
        <dbReference type="EMBL" id="RKT53783.1"/>
    </source>
</evidence>
<evidence type="ECO:0000256" key="1">
    <source>
        <dbReference type="SAM" id="Coils"/>
    </source>
</evidence>
<sequence>MVTAADTRGDLVPLRTDFDLVWRGYDRHQVRHYVRGVEAELRLAAVDRDAAVARAEDLTRQLEAARGEIAELRGRVDRISRTPIEPSALTERLGRMVELAHEEAADVTERARAAAEQCWATASQATDRLRQRADQLVAELDRRRREMETEHRELMARSRERVTTMAAEAARRRRELDERSARLREEVETDFELAMSARRAEARQAIAEQERAARERADRLVREAREYAERIVAEARHEVDVLRAHRGRLAEDLRAAHRLLADVEPLLHPLPEEASAPQGDPVAPDVPAARNGAEAAGVPLPPGGSASASDGSVARGDSLPPGGRAVPPRVEAVAPDRVLTGASVA</sequence>
<dbReference type="EMBL" id="RBXO01000001">
    <property type="protein sequence ID" value="RKT53783.1"/>
    <property type="molecule type" value="Genomic_DNA"/>
</dbReference>
<dbReference type="AlphaFoldDB" id="A0A495VZ33"/>
<evidence type="ECO:0008006" key="5">
    <source>
        <dbReference type="Google" id="ProtNLM"/>
    </source>
</evidence>
<organism evidence="3 4">
    <name type="scientific">Saccharothrix australiensis</name>
    <dbReference type="NCBI Taxonomy" id="2072"/>
    <lineage>
        <taxon>Bacteria</taxon>
        <taxon>Bacillati</taxon>
        <taxon>Actinomycetota</taxon>
        <taxon>Actinomycetes</taxon>
        <taxon>Pseudonocardiales</taxon>
        <taxon>Pseudonocardiaceae</taxon>
        <taxon>Saccharothrix</taxon>
    </lineage>
</organism>